<keyword evidence="4" id="KW-1185">Reference proteome</keyword>
<proteinExistence type="predicted"/>
<feature type="signal peptide" evidence="2">
    <location>
        <begin position="1"/>
        <end position="26"/>
    </location>
</feature>
<dbReference type="InterPro" id="IPR010870">
    <property type="entry name" value="Porin_O/P"/>
</dbReference>
<gene>
    <name evidence="3" type="ORF">HK26_02475</name>
</gene>
<dbReference type="Gene3D" id="2.40.160.10">
    <property type="entry name" value="Porin"/>
    <property type="match status" value="1"/>
</dbReference>
<dbReference type="Proteomes" id="UP000194931">
    <property type="component" value="Unassembled WGS sequence"/>
</dbReference>
<dbReference type="EMBL" id="JOPJ01000015">
    <property type="protein sequence ID" value="OUJ12397.1"/>
    <property type="molecule type" value="Genomic_DNA"/>
</dbReference>
<name>A0A252BU60_9PROT</name>
<reference evidence="4" key="1">
    <citation type="submission" date="2014-06" db="EMBL/GenBank/DDBJ databases">
        <authorList>
            <person name="Winans N.J."/>
            <person name="Newell P.D."/>
            <person name="Douglas A.E."/>
        </authorList>
    </citation>
    <scope>NUCLEOTIDE SEQUENCE [LARGE SCALE GENOMIC DNA]</scope>
</reference>
<dbReference type="RefSeq" id="WP_086639307.1">
    <property type="nucleotide sequence ID" value="NZ_JOPJ01000015.1"/>
</dbReference>
<dbReference type="InterPro" id="IPR023614">
    <property type="entry name" value="Porin_dom_sf"/>
</dbReference>
<evidence type="ECO:0000256" key="1">
    <source>
        <dbReference type="SAM" id="MobiDB-lite"/>
    </source>
</evidence>
<dbReference type="OrthoDB" id="7217987at2"/>
<comment type="caution">
    <text evidence="3">The sequence shown here is derived from an EMBL/GenBank/DDBJ whole genome shotgun (WGS) entry which is preliminary data.</text>
</comment>
<dbReference type="STRING" id="1236501.GCA_000613865_02796"/>
<dbReference type="AlphaFoldDB" id="A0A252BU60"/>
<dbReference type="Pfam" id="PF07396">
    <property type="entry name" value="Porin_O_P"/>
    <property type="match status" value="1"/>
</dbReference>
<evidence type="ECO:0000313" key="3">
    <source>
        <dbReference type="EMBL" id="OUJ12397.1"/>
    </source>
</evidence>
<dbReference type="eggNOG" id="COG3746">
    <property type="taxonomic scope" value="Bacteria"/>
</dbReference>
<protein>
    <submittedName>
        <fullName evidence="3">Porin</fullName>
    </submittedName>
</protein>
<feature type="region of interest" description="Disordered" evidence="1">
    <location>
        <begin position="65"/>
        <end position="111"/>
    </location>
</feature>
<sequence>MAVSVRASILLTTTVSSLFLPSVTMAASSDAENAALRREIAAMHREMMGEIHRLQARVDKYEHASAPQNHRLARKPHTLIAGNEDDAQPRFREDPVVPVNNGPRSPNESRIALPESPVQSWGAFKAASAKDESVDVGGIKIGFPKGRPTIASDDKAYAFSIGLLAQEDFGGFMGVGQRGHESAGNFNKFTENARRLRLYLSWRYKDWVVNVTPDFGANNSDGNVSLFEANLNYTGLHNTTLTVGYFQPRMEEDSAERSGAFEFLERPTIVDLVRNIAGGVGRFSVGGEHYEKRWLVAGYFTGQKYGDRTNTTTITDSQTGGVFRATGRPYVSKNIDVHVGVGATAAFKVNQTGSGRNYTALKDNPEVPLGETQLLTSGALTNISQVWAAGPQFGFRYKKFLLKGEYYHIGVQHDNVAGNATLPSLNFDGWYVAANYTLLGHGRGYNEKIGAFTTPGVEYDFDPAKGHWGALEISGRWSVTDLRTSGTTINSAGTLVAADGKTGGNKQTVWQGGLNWYPNQHIKIMLDYTHFSVSSAAGVSTDLLGRSGNAVVGRVQAAF</sequence>
<keyword evidence="2" id="KW-0732">Signal</keyword>
<feature type="chain" id="PRO_5012445476" evidence="2">
    <location>
        <begin position="27"/>
        <end position="559"/>
    </location>
</feature>
<organism evidence="3 4">
    <name type="scientific">Acetobacter okinawensis</name>
    <dbReference type="NCBI Taxonomy" id="1076594"/>
    <lineage>
        <taxon>Bacteria</taxon>
        <taxon>Pseudomonadati</taxon>
        <taxon>Pseudomonadota</taxon>
        <taxon>Alphaproteobacteria</taxon>
        <taxon>Acetobacterales</taxon>
        <taxon>Acetobacteraceae</taxon>
        <taxon>Acetobacter</taxon>
    </lineage>
</organism>
<evidence type="ECO:0000313" key="4">
    <source>
        <dbReference type="Proteomes" id="UP000194931"/>
    </source>
</evidence>
<evidence type="ECO:0000256" key="2">
    <source>
        <dbReference type="SAM" id="SignalP"/>
    </source>
</evidence>
<accession>A0A252BU60</accession>